<name>A0AAX6ML92_9PEZI</name>
<proteinExistence type="predicted"/>
<evidence type="ECO:0000313" key="2">
    <source>
        <dbReference type="EMBL" id="KAK6953408.1"/>
    </source>
</evidence>
<accession>A0AAX6ML92</accession>
<organism evidence="2 3">
    <name type="scientific">Daldinia eschscholtzii</name>
    <dbReference type="NCBI Taxonomy" id="292717"/>
    <lineage>
        <taxon>Eukaryota</taxon>
        <taxon>Fungi</taxon>
        <taxon>Dikarya</taxon>
        <taxon>Ascomycota</taxon>
        <taxon>Pezizomycotina</taxon>
        <taxon>Sordariomycetes</taxon>
        <taxon>Xylariomycetidae</taxon>
        <taxon>Xylariales</taxon>
        <taxon>Hypoxylaceae</taxon>
        <taxon>Daldinia</taxon>
    </lineage>
</organism>
<dbReference type="EMBL" id="JBANMG010000005">
    <property type="protein sequence ID" value="KAK6953408.1"/>
    <property type="molecule type" value="Genomic_DNA"/>
</dbReference>
<gene>
    <name evidence="2" type="ORF">Daesc_005712</name>
</gene>
<reference evidence="2 3" key="1">
    <citation type="journal article" date="2024" name="Front Chem Biol">
        <title>Unveiling the potential of Daldinia eschscholtzii MFLUCC 19-0629 through bioactivity and bioinformatics studies for enhanced sustainable agriculture production.</title>
        <authorList>
            <person name="Brooks S."/>
            <person name="Weaver J.A."/>
            <person name="Klomchit A."/>
            <person name="Alharthi S.A."/>
            <person name="Onlamun T."/>
            <person name="Nurani R."/>
            <person name="Vong T.K."/>
            <person name="Alberti F."/>
            <person name="Greco C."/>
        </authorList>
    </citation>
    <scope>NUCLEOTIDE SEQUENCE [LARGE SCALE GENOMIC DNA]</scope>
    <source>
        <strain evidence="2">MFLUCC 19-0629</strain>
    </source>
</reference>
<evidence type="ECO:0000313" key="3">
    <source>
        <dbReference type="Proteomes" id="UP001369815"/>
    </source>
</evidence>
<dbReference type="Proteomes" id="UP001369815">
    <property type="component" value="Unassembled WGS sequence"/>
</dbReference>
<feature type="chain" id="PRO_5043780438" evidence="1">
    <location>
        <begin position="24"/>
        <end position="164"/>
    </location>
</feature>
<evidence type="ECO:0000256" key="1">
    <source>
        <dbReference type="SAM" id="SignalP"/>
    </source>
</evidence>
<keyword evidence="3" id="KW-1185">Reference proteome</keyword>
<keyword evidence="1" id="KW-0732">Signal</keyword>
<dbReference type="AlphaFoldDB" id="A0AAX6ML92"/>
<protein>
    <submittedName>
        <fullName evidence="2">Uncharacterized protein</fullName>
    </submittedName>
</protein>
<comment type="caution">
    <text evidence="2">The sequence shown here is derived from an EMBL/GenBank/DDBJ whole genome shotgun (WGS) entry which is preliminary data.</text>
</comment>
<sequence length="164" mass="16876">MHSFGKITVSAIAALASAQVGSAAFLAIPAAAAAGIESISAAVGAAAAVGGTVVAAIKDRSVDEEQQFVKPRVPSRIERRQDPNQQAWNDCHAQLTGASVTFSAQEPGNVLVEGIPPACMTLSGVVTGQYNAGNPVPMGTDKILFQNLSNEDIQQIQNALDSHP</sequence>
<feature type="signal peptide" evidence="1">
    <location>
        <begin position="1"/>
        <end position="23"/>
    </location>
</feature>